<evidence type="ECO:0000313" key="2">
    <source>
        <dbReference type="Proteomes" id="UP000287651"/>
    </source>
</evidence>
<comment type="caution">
    <text evidence="1">The sequence shown here is derived from an EMBL/GenBank/DDBJ whole genome shotgun (WGS) entry which is preliminary data.</text>
</comment>
<reference evidence="1 2" key="1">
    <citation type="journal article" date="2014" name="Agronomy (Basel)">
        <title>A Draft Genome Sequence for Ensete ventricosum, the Drought-Tolerant Tree Against Hunger.</title>
        <authorList>
            <person name="Harrison J."/>
            <person name="Moore K.A."/>
            <person name="Paszkiewicz K."/>
            <person name="Jones T."/>
            <person name="Grant M."/>
            <person name="Ambacheew D."/>
            <person name="Muzemil S."/>
            <person name="Studholme D.J."/>
        </authorList>
    </citation>
    <scope>NUCLEOTIDE SEQUENCE [LARGE SCALE GENOMIC DNA]</scope>
</reference>
<name>A0A426YTK6_ENSVE</name>
<dbReference type="AlphaFoldDB" id="A0A426YTK6"/>
<proteinExistence type="predicted"/>
<dbReference type="Proteomes" id="UP000287651">
    <property type="component" value="Unassembled WGS sequence"/>
</dbReference>
<dbReference type="EMBL" id="AMZH03010255">
    <property type="protein sequence ID" value="RRT55086.1"/>
    <property type="molecule type" value="Genomic_DNA"/>
</dbReference>
<gene>
    <name evidence="1" type="ORF">B296_00046129</name>
</gene>
<protein>
    <submittedName>
        <fullName evidence="1">Uncharacterized protein</fullName>
    </submittedName>
</protein>
<evidence type="ECO:0000313" key="1">
    <source>
        <dbReference type="EMBL" id="RRT55086.1"/>
    </source>
</evidence>
<sequence length="210" mass="22639">MVLVLVAAKSMALRGERNMGFDEEGNQGATPQATSEGVLRALRPFSLAAVAKRRGQLAEGEVVVVAVHWKAKGEPEVVKETMAVWWQWRGGTGRRSWRTQRGRLMEGRVVVATLEAVQEWGGQGGGGDASDGVMAIEDKCTNHMVVVFVVGPCCRPAAQHALYGSTETDADPRLSIADNGVAFDLLLPSSPLSSSLRSSPLEWNAEQLKR</sequence>
<accession>A0A426YTK6</accession>
<organism evidence="1 2">
    <name type="scientific">Ensete ventricosum</name>
    <name type="common">Abyssinian banana</name>
    <name type="synonym">Musa ensete</name>
    <dbReference type="NCBI Taxonomy" id="4639"/>
    <lineage>
        <taxon>Eukaryota</taxon>
        <taxon>Viridiplantae</taxon>
        <taxon>Streptophyta</taxon>
        <taxon>Embryophyta</taxon>
        <taxon>Tracheophyta</taxon>
        <taxon>Spermatophyta</taxon>
        <taxon>Magnoliopsida</taxon>
        <taxon>Liliopsida</taxon>
        <taxon>Zingiberales</taxon>
        <taxon>Musaceae</taxon>
        <taxon>Ensete</taxon>
    </lineage>
</organism>